<organism evidence="1 2">
    <name type="scientific">Triparma retinervis</name>
    <dbReference type="NCBI Taxonomy" id="2557542"/>
    <lineage>
        <taxon>Eukaryota</taxon>
        <taxon>Sar</taxon>
        <taxon>Stramenopiles</taxon>
        <taxon>Ochrophyta</taxon>
        <taxon>Bolidophyceae</taxon>
        <taxon>Parmales</taxon>
        <taxon>Triparmaceae</taxon>
        <taxon>Triparma</taxon>
    </lineage>
</organism>
<evidence type="ECO:0000313" key="2">
    <source>
        <dbReference type="Proteomes" id="UP001165082"/>
    </source>
</evidence>
<dbReference type="AlphaFoldDB" id="A0A9W7FX03"/>
<dbReference type="EMBL" id="BRXZ01006865">
    <property type="protein sequence ID" value="GMI21112.1"/>
    <property type="molecule type" value="Genomic_DNA"/>
</dbReference>
<feature type="non-terminal residue" evidence="1">
    <location>
        <position position="1"/>
    </location>
</feature>
<evidence type="ECO:0000313" key="1">
    <source>
        <dbReference type="EMBL" id="GMI21112.1"/>
    </source>
</evidence>
<comment type="caution">
    <text evidence="1">The sequence shown here is derived from an EMBL/GenBank/DDBJ whole genome shotgun (WGS) entry which is preliminary data.</text>
</comment>
<name>A0A9W7FX03_9STRA</name>
<gene>
    <name evidence="1" type="ORF">TrRE_jg11951</name>
</gene>
<dbReference type="Proteomes" id="UP001165082">
    <property type="component" value="Unassembled WGS sequence"/>
</dbReference>
<reference evidence="1" key="1">
    <citation type="submission" date="2022-07" db="EMBL/GenBank/DDBJ databases">
        <title>Genome analysis of Parmales, a sister group of diatoms, reveals the evolutionary specialization of diatoms from phago-mixotrophs to photoautotrophs.</title>
        <authorList>
            <person name="Ban H."/>
            <person name="Sato S."/>
            <person name="Yoshikawa S."/>
            <person name="Kazumasa Y."/>
            <person name="Nakamura Y."/>
            <person name="Ichinomiya M."/>
            <person name="Saitoh K."/>
            <person name="Sato N."/>
            <person name="Blanc-Mathieu R."/>
            <person name="Endo H."/>
            <person name="Kuwata A."/>
            <person name="Ogata H."/>
        </authorList>
    </citation>
    <scope>NUCLEOTIDE SEQUENCE</scope>
</reference>
<sequence length="226" mass="25830">LAAAGCYMVPESFEDYEAAFPTGATNRDYIKAFWCRSCQGEVKPPKAELLSCSLANLYIGGGPRCKCAMSLMERCAEDILKNDPEFTDVLDQTLITTKSPGLQRVDHNCTYEGHRVVFEWDGKQHFQDKDDDLFDYDVGHENDIYKVEAIHAGELVNKCKVKFLVRMSQPRSNVWDKIQLVLDHFKSEVKKLTSEKLNDNKVILICLPEDKKKYTPLGLPKKKDTW</sequence>
<accession>A0A9W7FX03</accession>
<keyword evidence="2" id="KW-1185">Reference proteome</keyword>
<proteinExistence type="predicted"/>
<protein>
    <submittedName>
        <fullName evidence="1">Uncharacterized protein</fullName>
    </submittedName>
</protein>